<keyword evidence="4" id="KW-0809">Transit peptide</keyword>
<evidence type="ECO:0000256" key="1">
    <source>
        <dbReference type="ARBA" id="ARBA00004173"/>
    </source>
</evidence>
<dbReference type="InterPro" id="IPR051035">
    <property type="entry name" value="Mito_inheritance_9"/>
</dbReference>
<dbReference type="RefSeq" id="XP_033599937.1">
    <property type="nucleotide sequence ID" value="XM_033742782.1"/>
</dbReference>
<evidence type="ECO:0000256" key="5">
    <source>
        <dbReference type="ARBA" id="ARBA00023128"/>
    </source>
</evidence>
<evidence type="ECO:0000256" key="2">
    <source>
        <dbReference type="ARBA" id="ARBA00005543"/>
    </source>
</evidence>
<proteinExistence type="inferred from homology"/>
<sequence length="579" mass="65139">MSTKNLATSWARFRSTPGRIARYVLNARALSTESPCASRTISQSPTLGLQNGRDLFNYTRGRFITDEQFELSQRCVDFNVDALARCAAETVGAESCISIEKYPDGMYNKSMLLTMDNGSQVVAKIPNPNAGIPHLTTASEVATMEFIREKLGTPVPKVLAWSSRAQSNPIGAEYIIMEKASGVELEQIWPSLDIKERFAVVKAVAGYQKSWNSISFKKFGGLYYKKDLDSDTGNDALYVDADGHDIVDTKYAIGPSPGREWIDNGRVNIKLDRGPWKTLTEFHSAIGKREITCINQLPHLPKSPVTLYGPGIYIPTRERKLEALHCYMTLLDAIVPSNSAISSAHLWHEDLHVANIFVNPSNPAEVVSIIDWQSTEISPLYFLARQPHLIDHAGTPVTGIERPQYPADFHSMDPEAKKAAETRYFQRSLCALYNFWVYKANPKLHAAFEFQRTPEFSLLLLARNIIIDGEATYLAQVLELEKLWDTLPGAKNKSFPLNFSTQHRARIAAELEGAEEGMNLMSSIRDSIGELFPEQGIVRHDQYDETLDALAQMKTQIIEQFAKNEQEKEEWERLWPFGQ</sequence>
<dbReference type="InterPro" id="IPR011009">
    <property type="entry name" value="Kinase-like_dom_sf"/>
</dbReference>
<evidence type="ECO:0000313" key="8">
    <source>
        <dbReference type="Proteomes" id="UP000799437"/>
    </source>
</evidence>
<organism evidence="7 8">
    <name type="scientific">Pseudovirgaria hyperparasitica</name>
    <dbReference type="NCBI Taxonomy" id="470096"/>
    <lineage>
        <taxon>Eukaryota</taxon>
        <taxon>Fungi</taxon>
        <taxon>Dikarya</taxon>
        <taxon>Ascomycota</taxon>
        <taxon>Pezizomycotina</taxon>
        <taxon>Dothideomycetes</taxon>
        <taxon>Dothideomycetes incertae sedis</taxon>
        <taxon>Acrospermales</taxon>
        <taxon>Acrospermaceae</taxon>
        <taxon>Pseudovirgaria</taxon>
    </lineage>
</organism>
<reference evidence="7" key="1">
    <citation type="journal article" date="2020" name="Stud. Mycol.">
        <title>101 Dothideomycetes genomes: a test case for predicting lifestyles and emergence of pathogens.</title>
        <authorList>
            <person name="Haridas S."/>
            <person name="Albert R."/>
            <person name="Binder M."/>
            <person name="Bloem J."/>
            <person name="Labutti K."/>
            <person name="Salamov A."/>
            <person name="Andreopoulos B."/>
            <person name="Baker S."/>
            <person name="Barry K."/>
            <person name="Bills G."/>
            <person name="Bluhm B."/>
            <person name="Cannon C."/>
            <person name="Castanera R."/>
            <person name="Culley D."/>
            <person name="Daum C."/>
            <person name="Ezra D."/>
            <person name="Gonzalez J."/>
            <person name="Henrissat B."/>
            <person name="Kuo A."/>
            <person name="Liang C."/>
            <person name="Lipzen A."/>
            <person name="Lutzoni F."/>
            <person name="Magnuson J."/>
            <person name="Mondo S."/>
            <person name="Nolan M."/>
            <person name="Ohm R."/>
            <person name="Pangilinan J."/>
            <person name="Park H.-J."/>
            <person name="Ramirez L."/>
            <person name="Alfaro M."/>
            <person name="Sun H."/>
            <person name="Tritt A."/>
            <person name="Yoshinaga Y."/>
            <person name="Zwiers L.-H."/>
            <person name="Turgeon B."/>
            <person name="Goodwin S."/>
            <person name="Spatafora J."/>
            <person name="Crous P."/>
            <person name="Grigoriev I."/>
        </authorList>
    </citation>
    <scope>NUCLEOTIDE SEQUENCE</scope>
    <source>
        <strain evidence="7">CBS 121739</strain>
    </source>
</reference>
<gene>
    <name evidence="7" type="ORF">EJ05DRAFT_465617</name>
</gene>
<dbReference type="EMBL" id="ML996573">
    <property type="protein sequence ID" value="KAF2757486.1"/>
    <property type="molecule type" value="Genomic_DNA"/>
</dbReference>
<evidence type="ECO:0000256" key="6">
    <source>
        <dbReference type="ARBA" id="ARBA00031849"/>
    </source>
</evidence>
<dbReference type="AlphaFoldDB" id="A0A6A6W6F3"/>
<dbReference type="GO" id="GO:0005739">
    <property type="term" value="C:mitochondrion"/>
    <property type="evidence" value="ECO:0007669"/>
    <property type="project" value="UniProtKB-SubCell"/>
</dbReference>
<keyword evidence="5" id="KW-0496">Mitochondrion</keyword>
<evidence type="ECO:0000256" key="4">
    <source>
        <dbReference type="ARBA" id="ARBA00022946"/>
    </source>
</evidence>
<dbReference type="GeneID" id="54483836"/>
<evidence type="ECO:0000313" key="7">
    <source>
        <dbReference type="EMBL" id="KAF2757486.1"/>
    </source>
</evidence>
<comment type="subcellular location">
    <subcellularLocation>
        <location evidence="1">Mitochondrion</location>
    </subcellularLocation>
</comment>
<name>A0A6A6W6F3_9PEZI</name>
<keyword evidence="8" id="KW-1185">Reference proteome</keyword>
<accession>A0A6A6W6F3</accession>
<evidence type="ECO:0000256" key="3">
    <source>
        <dbReference type="ARBA" id="ARBA00016197"/>
    </source>
</evidence>
<comment type="similarity">
    <text evidence="2">Belongs to the AIM9 family.</text>
</comment>
<dbReference type="Gene3D" id="3.30.200.20">
    <property type="entry name" value="Phosphorylase Kinase, domain 1"/>
    <property type="match status" value="1"/>
</dbReference>
<dbReference type="PANTHER" id="PTHR36091:SF1">
    <property type="entry name" value="ALTERED INHERITANCE OF MITOCHONDRIA PROTEIN 9, MITOCHONDRIAL"/>
    <property type="match status" value="1"/>
</dbReference>
<dbReference type="SUPFAM" id="SSF56112">
    <property type="entry name" value="Protein kinase-like (PK-like)"/>
    <property type="match status" value="1"/>
</dbReference>
<dbReference type="Proteomes" id="UP000799437">
    <property type="component" value="Unassembled WGS sequence"/>
</dbReference>
<dbReference type="OrthoDB" id="2831558at2759"/>
<protein>
    <recommendedName>
        <fullName evidence="3">Altered inheritance of mitochondria protein 9, mitochondrial</fullName>
    </recommendedName>
    <alternativeName>
        <fullName evidence="6">Found in mitochondrial proteome protein 29</fullName>
    </alternativeName>
</protein>
<dbReference type="PANTHER" id="PTHR36091">
    <property type="entry name" value="ALTERED INHERITANCE OF MITOCHONDRIA PROTEIN 9, MITOCHONDRIAL"/>
    <property type="match status" value="1"/>
</dbReference>